<dbReference type="InterPro" id="IPR027372">
    <property type="entry name" value="Phytase-like_dom"/>
</dbReference>
<name>A0A8J7DCQ4_9CYAN</name>
<dbReference type="EMBL" id="JADEXG010000023">
    <property type="protein sequence ID" value="MBE9077918.1"/>
    <property type="molecule type" value="Genomic_DNA"/>
</dbReference>
<dbReference type="PANTHER" id="PTHR37957:SF1">
    <property type="entry name" value="PHYTASE-LIKE DOMAIN-CONTAINING PROTEIN"/>
    <property type="match status" value="1"/>
</dbReference>
<gene>
    <name evidence="2" type="ORF">IQ241_11540</name>
</gene>
<reference evidence="2" key="1">
    <citation type="submission" date="2020-10" db="EMBL/GenBank/DDBJ databases">
        <authorList>
            <person name="Castelo-Branco R."/>
            <person name="Eusebio N."/>
            <person name="Adriana R."/>
            <person name="Vieira A."/>
            <person name="Brugerolle De Fraissinette N."/>
            <person name="Rezende De Castro R."/>
            <person name="Schneider M.P."/>
            <person name="Vasconcelos V."/>
            <person name="Leao P.N."/>
        </authorList>
    </citation>
    <scope>NUCLEOTIDE SEQUENCE</scope>
    <source>
        <strain evidence="2">LEGE 07310</strain>
    </source>
</reference>
<evidence type="ECO:0000313" key="3">
    <source>
        <dbReference type="Proteomes" id="UP000636505"/>
    </source>
</evidence>
<protein>
    <submittedName>
        <fullName evidence="2">Esterase-like activity of phytase family protein</fullName>
    </submittedName>
</protein>
<sequence length="382" mass="41807">MGCCLAALLFLSGCAIPRVRAEDRLFLSLSADFVDTYALSSSALDGVPVGGLSAITYDIQRDRYYALSDDRGRFGPPRFYVLRVEFDATEPQRPRIGSVEIESVTLLKDAQGNPYEADQLDPEGIALTPLRTLLIASEGSAAANTEPLIGEYDLEIGQLQRQFQIPDRYLPDRDDGPNAGQTKGVQENLSFEALAINASSGASGLFEPYRLFVATEAPLLQDLDPEPDIPLKNRFLHYYVDQYQSTLLSEHLYPMDFAPSGAVLNGLSEILVVDQSGHFLGLERAFGLQEFSIKLYQLATGGATDISAIATLKGSLDSINPIQKQLLLNFSDLDRPLDNFEGMTLGPRLSDGSQSLILVSDNNFEQDGQTELLVLRLTDVSD</sequence>
<proteinExistence type="predicted"/>
<dbReference type="Proteomes" id="UP000636505">
    <property type="component" value="Unassembled WGS sequence"/>
</dbReference>
<accession>A0A8J7DCQ4</accession>
<evidence type="ECO:0000259" key="1">
    <source>
        <dbReference type="Pfam" id="PF13449"/>
    </source>
</evidence>
<keyword evidence="3" id="KW-1185">Reference proteome</keyword>
<feature type="domain" description="Phytase-like" evidence="1">
    <location>
        <begin position="48"/>
        <end position="364"/>
    </location>
</feature>
<dbReference type="PANTHER" id="PTHR37957">
    <property type="entry name" value="BLR7070 PROTEIN"/>
    <property type="match status" value="1"/>
</dbReference>
<comment type="caution">
    <text evidence="2">The sequence shown here is derived from an EMBL/GenBank/DDBJ whole genome shotgun (WGS) entry which is preliminary data.</text>
</comment>
<organism evidence="2 3">
    <name type="scientific">Vasconcelosia minhoensis LEGE 07310</name>
    <dbReference type="NCBI Taxonomy" id="915328"/>
    <lineage>
        <taxon>Bacteria</taxon>
        <taxon>Bacillati</taxon>
        <taxon>Cyanobacteriota</taxon>
        <taxon>Cyanophyceae</taxon>
        <taxon>Nodosilineales</taxon>
        <taxon>Cymatolegaceae</taxon>
        <taxon>Vasconcelosia</taxon>
        <taxon>Vasconcelosia minhoensis</taxon>
    </lineage>
</organism>
<evidence type="ECO:0000313" key="2">
    <source>
        <dbReference type="EMBL" id="MBE9077918.1"/>
    </source>
</evidence>
<dbReference type="Pfam" id="PF13449">
    <property type="entry name" value="Phytase-like"/>
    <property type="match status" value="1"/>
</dbReference>
<dbReference type="AlphaFoldDB" id="A0A8J7DCQ4"/>